<protein>
    <submittedName>
        <fullName evidence="2">Uncharacterized protein</fullName>
    </submittedName>
</protein>
<evidence type="ECO:0000256" key="1">
    <source>
        <dbReference type="SAM" id="MobiDB-lite"/>
    </source>
</evidence>
<evidence type="ECO:0000313" key="2">
    <source>
        <dbReference type="EMBL" id="MBZ0155569.1"/>
    </source>
</evidence>
<accession>A0A953LZH0</accession>
<sequence>MIFSELFVNLLQIYPEVPHGMQEQMLDDEDDNRKNSSNKKDGSKEEVRFPIRVQAVA</sequence>
<proteinExistence type="predicted"/>
<reference evidence="2" key="1">
    <citation type="journal article" date="2021" name="bioRxiv">
        <title>Unraveling nitrogen, sulfur and carbon metabolic pathways and microbial community transcriptional responses to substrate deprivation and toxicity stresses in a bioreactor mimicking anoxic brackish coastal sediment conditions.</title>
        <authorList>
            <person name="Martins P.D."/>
            <person name="Echeveste M.J."/>
            <person name="Arshad A."/>
            <person name="Kurth J."/>
            <person name="Ouboter H."/>
            <person name="Jetten M.S.M."/>
            <person name="Welte C.U."/>
        </authorList>
    </citation>
    <scope>NUCLEOTIDE SEQUENCE</scope>
    <source>
        <strain evidence="2">MAG_39</strain>
    </source>
</reference>
<comment type="caution">
    <text evidence="2">The sequence shown here is derived from an EMBL/GenBank/DDBJ whole genome shotgun (WGS) entry which is preliminary data.</text>
</comment>
<gene>
    <name evidence="2" type="ORF">K8I29_05050</name>
</gene>
<reference evidence="2" key="2">
    <citation type="submission" date="2021-08" db="EMBL/GenBank/DDBJ databases">
        <authorList>
            <person name="Dalcin Martins P."/>
        </authorList>
    </citation>
    <scope>NUCLEOTIDE SEQUENCE</scope>
    <source>
        <strain evidence="2">MAG_39</strain>
    </source>
</reference>
<organism evidence="2 3">
    <name type="scientific">Candidatus Nitrobium versatile</name>
    <dbReference type="NCBI Taxonomy" id="2884831"/>
    <lineage>
        <taxon>Bacteria</taxon>
        <taxon>Pseudomonadati</taxon>
        <taxon>Nitrospirota</taxon>
        <taxon>Nitrospiria</taxon>
        <taxon>Nitrospirales</taxon>
        <taxon>Nitrospiraceae</taxon>
        <taxon>Candidatus Nitrobium</taxon>
    </lineage>
</organism>
<feature type="compositionally biased region" description="Basic and acidic residues" evidence="1">
    <location>
        <begin position="31"/>
        <end position="46"/>
    </location>
</feature>
<name>A0A953LZH0_9BACT</name>
<dbReference type="AlphaFoldDB" id="A0A953LZH0"/>
<dbReference type="Proteomes" id="UP000705867">
    <property type="component" value="Unassembled WGS sequence"/>
</dbReference>
<dbReference type="EMBL" id="JAIOIV010000037">
    <property type="protein sequence ID" value="MBZ0155569.1"/>
    <property type="molecule type" value="Genomic_DNA"/>
</dbReference>
<feature type="region of interest" description="Disordered" evidence="1">
    <location>
        <begin position="21"/>
        <end position="46"/>
    </location>
</feature>
<evidence type="ECO:0000313" key="3">
    <source>
        <dbReference type="Proteomes" id="UP000705867"/>
    </source>
</evidence>